<dbReference type="AlphaFoldDB" id="A0A8X6TE78"/>
<name>A0A8X6TE78_NEPPI</name>
<keyword evidence="3" id="KW-1185">Reference proteome</keyword>
<protein>
    <submittedName>
        <fullName evidence="2">Neuronal acetylcholine receptor subunit alpha-7</fullName>
    </submittedName>
</protein>
<dbReference type="Proteomes" id="UP000887013">
    <property type="component" value="Unassembled WGS sequence"/>
</dbReference>
<comment type="caution">
    <text evidence="2">The sequence shown here is derived from an EMBL/GenBank/DDBJ whole genome shotgun (WGS) entry which is preliminary data.</text>
</comment>
<proteinExistence type="predicted"/>
<dbReference type="InterPro" id="IPR036734">
    <property type="entry name" value="Neur_chan_lig-bd_sf"/>
</dbReference>
<dbReference type="OrthoDB" id="6416032at2759"/>
<gene>
    <name evidence="2" type="primary">CHRNA7_3</name>
    <name evidence="2" type="ORF">NPIL_69491</name>
</gene>
<dbReference type="PANTHER" id="PTHR18945">
    <property type="entry name" value="NEUROTRANSMITTER GATED ION CHANNEL"/>
    <property type="match status" value="1"/>
</dbReference>
<evidence type="ECO:0000313" key="2">
    <source>
        <dbReference type="EMBL" id="GFS99545.1"/>
    </source>
</evidence>
<feature type="domain" description="Neurotransmitter-gated ion-channel ligand-binding" evidence="1">
    <location>
        <begin position="1"/>
        <end position="108"/>
    </location>
</feature>
<dbReference type="InterPro" id="IPR006202">
    <property type="entry name" value="Neur_chan_lig-bd"/>
</dbReference>
<accession>A0A8X6TE78</accession>
<dbReference type="GO" id="GO:0016020">
    <property type="term" value="C:membrane"/>
    <property type="evidence" value="ECO:0007669"/>
    <property type="project" value="InterPro"/>
</dbReference>
<evidence type="ECO:0000259" key="1">
    <source>
        <dbReference type="Pfam" id="PF02931"/>
    </source>
</evidence>
<dbReference type="GO" id="GO:0005230">
    <property type="term" value="F:extracellular ligand-gated monoatomic ion channel activity"/>
    <property type="evidence" value="ECO:0007669"/>
    <property type="project" value="InterPro"/>
</dbReference>
<feature type="non-terminal residue" evidence="2">
    <location>
        <position position="1"/>
    </location>
</feature>
<sequence>KWNDDYLKWDPKEFNNITVLRIPHTEIWKPDLSFYTSTDDAIYPTTNTHALLYSNGTVVWVPFFQIKSPCPRRYTQEKSSFDCKIRIGSWMYSSKLLNPQMATTEVRNSHHKNLELF</sequence>
<organism evidence="2 3">
    <name type="scientific">Nephila pilipes</name>
    <name type="common">Giant wood spider</name>
    <name type="synonym">Nephila maculata</name>
    <dbReference type="NCBI Taxonomy" id="299642"/>
    <lineage>
        <taxon>Eukaryota</taxon>
        <taxon>Metazoa</taxon>
        <taxon>Ecdysozoa</taxon>
        <taxon>Arthropoda</taxon>
        <taxon>Chelicerata</taxon>
        <taxon>Arachnida</taxon>
        <taxon>Araneae</taxon>
        <taxon>Araneomorphae</taxon>
        <taxon>Entelegynae</taxon>
        <taxon>Araneoidea</taxon>
        <taxon>Nephilidae</taxon>
        <taxon>Nephila</taxon>
    </lineage>
</organism>
<dbReference type="SUPFAM" id="SSF63712">
    <property type="entry name" value="Nicotinic receptor ligand binding domain-like"/>
    <property type="match status" value="1"/>
</dbReference>
<dbReference type="GO" id="GO:0004888">
    <property type="term" value="F:transmembrane signaling receptor activity"/>
    <property type="evidence" value="ECO:0007669"/>
    <property type="project" value="InterPro"/>
</dbReference>
<reference evidence="2" key="1">
    <citation type="submission" date="2020-08" db="EMBL/GenBank/DDBJ databases">
        <title>Multicomponent nature underlies the extraordinary mechanical properties of spider dragline silk.</title>
        <authorList>
            <person name="Kono N."/>
            <person name="Nakamura H."/>
            <person name="Mori M."/>
            <person name="Yoshida Y."/>
            <person name="Ohtoshi R."/>
            <person name="Malay A.D."/>
            <person name="Moran D.A.P."/>
            <person name="Tomita M."/>
            <person name="Numata K."/>
            <person name="Arakawa K."/>
        </authorList>
    </citation>
    <scope>NUCLEOTIDE SEQUENCE</scope>
</reference>
<evidence type="ECO:0000313" key="3">
    <source>
        <dbReference type="Proteomes" id="UP000887013"/>
    </source>
</evidence>
<dbReference type="EMBL" id="BMAW01006610">
    <property type="protein sequence ID" value="GFS99545.1"/>
    <property type="molecule type" value="Genomic_DNA"/>
</dbReference>
<dbReference type="Gene3D" id="2.70.170.10">
    <property type="entry name" value="Neurotransmitter-gated ion-channel ligand-binding domain"/>
    <property type="match status" value="1"/>
</dbReference>
<dbReference type="InterPro" id="IPR006201">
    <property type="entry name" value="Neur_channel"/>
</dbReference>
<keyword evidence="2" id="KW-0675">Receptor</keyword>
<dbReference type="Pfam" id="PF02931">
    <property type="entry name" value="Neur_chan_LBD"/>
    <property type="match status" value="1"/>
</dbReference>